<dbReference type="RefSeq" id="WP_203701192.1">
    <property type="nucleotide sequence ID" value="NZ_BAAALU010000018.1"/>
</dbReference>
<evidence type="ECO:0000259" key="2">
    <source>
        <dbReference type="Pfam" id="PF05729"/>
    </source>
</evidence>
<feature type="transmembrane region" description="Helical" evidence="1">
    <location>
        <begin position="572"/>
        <end position="601"/>
    </location>
</feature>
<dbReference type="SUPFAM" id="SSF52540">
    <property type="entry name" value="P-loop containing nucleoside triphosphate hydrolases"/>
    <property type="match status" value="1"/>
</dbReference>
<evidence type="ECO:0000313" key="4">
    <source>
        <dbReference type="Proteomes" id="UP000624325"/>
    </source>
</evidence>
<feature type="transmembrane region" description="Helical" evidence="1">
    <location>
        <begin position="12"/>
        <end position="30"/>
    </location>
</feature>
<feature type="domain" description="NACHT" evidence="2">
    <location>
        <begin position="121"/>
        <end position="271"/>
    </location>
</feature>
<organism evidence="3 4">
    <name type="scientific">Asanoa iriomotensis</name>
    <dbReference type="NCBI Taxonomy" id="234613"/>
    <lineage>
        <taxon>Bacteria</taxon>
        <taxon>Bacillati</taxon>
        <taxon>Actinomycetota</taxon>
        <taxon>Actinomycetes</taxon>
        <taxon>Micromonosporales</taxon>
        <taxon>Micromonosporaceae</taxon>
        <taxon>Asanoa</taxon>
    </lineage>
</organism>
<gene>
    <name evidence="3" type="ORF">Air01nite_14750</name>
</gene>
<feature type="transmembrane region" description="Helical" evidence="1">
    <location>
        <begin position="507"/>
        <end position="533"/>
    </location>
</feature>
<feature type="transmembrane region" description="Helical" evidence="1">
    <location>
        <begin position="400"/>
        <end position="422"/>
    </location>
</feature>
<feature type="transmembrane region" description="Helical" evidence="1">
    <location>
        <begin position="545"/>
        <end position="566"/>
    </location>
</feature>
<proteinExistence type="predicted"/>
<feature type="transmembrane region" description="Helical" evidence="1">
    <location>
        <begin position="477"/>
        <end position="495"/>
    </location>
</feature>
<reference evidence="3 4" key="1">
    <citation type="submission" date="2021-01" db="EMBL/GenBank/DDBJ databases">
        <title>Whole genome shotgun sequence of Asanoa iriomotensis NBRC 100142.</title>
        <authorList>
            <person name="Komaki H."/>
            <person name="Tamura T."/>
        </authorList>
    </citation>
    <scope>NUCLEOTIDE SEQUENCE [LARGE SCALE GENOMIC DNA]</scope>
    <source>
        <strain evidence="3 4">NBRC 100142</strain>
    </source>
</reference>
<accession>A0ABQ4BY14</accession>
<comment type="caution">
    <text evidence="3">The sequence shown here is derived from an EMBL/GenBank/DDBJ whole genome shotgun (WGS) entry which is preliminary data.</text>
</comment>
<evidence type="ECO:0000256" key="1">
    <source>
        <dbReference type="SAM" id="Phobius"/>
    </source>
</evidence>
<feature type="transmembrane region" description="Helical" evidence="1">
    <location>
        <begin position="442"/>
        <end position="465"/>
    </location>
</feature>
<dbReference type="Gene3D" id="3.40.50.300">
    <property type="entry name" value="P-loop containing nucleotide triphosphate hydrolases"/>
    <property type="match status" value="1"/>
</dbReference>
<keyword evidence="1" id="KW-0812">Transmembrane</keyword>
<dbReference type="Proteomes" id="UP000624325">
    <property type="component" value="Unassembled WGS sequence"/>
</dbReference>
<name>A0ABQ4BY14_9ACTN</name>
<sequence>MLGGLDTGDKIASIVGAVLSAAAIALTLMARRGAADARSDAQLDRAAAELAALVRRQWDREARNRGLIHPEPLAVRWASTPRPVSPSAADILGPAAGRATRLGLHGDVTTVASAWRQLPARQLVIIGAPGAGKTSLAVLLVRQLLADNQTADAVPVLLNMSAWDPAVHLDTWLARRLADLYPRLGRDAAGRLVTSGRLVPVLDGLDEIPQRMLPSALIALNHAVTADRPLVVTCRAEEYESLIGATGTPLARAAVVEVEPVAGAQAAAYLRAGQIAAERRWDPVVASLTTDPSGPLARALATPLMVYLARTVYADPRADPATLVGFADPAAIEEQLIAGYLPTVYRTRPAAPDEHRPPRPYSPDKAISWLRVLAEHLRDRNTSELAWWRLPAAVPVHGSVFLLVWSVAIGLTASAVLALGGFDYISVGMSLSSVPGFGVDLGWPYIPVATTAVALAANLVSWYFVTGPRRIRVQPGLMVAAIVGGLLSALVLGVLDAGLGDPGPSDVATYVVFGFVFGLCLGLAILPGASELVSPRQSMREDRNVALAVALAACTGVTVGGAIAGFTQRGFAMGFLLAVVLVSSASCWGRFGFALLLLVVLGRLPLTLFRFLDDAHARGVLRQVGAEYQFRHLRLQEHLAAQSAAQTSRR</sequence>
<keyword evidence="4" id="KW-1185">Reference proteome</keyword>
<protein>
    <recommendedName>
        <fullName evidence="2">NACHT domain-containing protein</fullName>
    </recommendedName>
</protein>
<keyword evidence="1" id="KW-0472">Membrane</keyword>
<keyword evidence="1" id="KW-1133">Transmembrane helix</keyword>
<dbReference type="InterPro" id="IPR007111">
    <property type="entry name" value="NACHT_NTPase"/>
</dbReference>
<dbReference type="EMBL" id="BONC01000007">
    <property type="protein sequence ID" value="GIF55380.1"/>
    <property type="molecule type" value="Genomic_DNA"/>
</dbReference>
<dbReference type="InterPro" id="IPR027417">
    <property type="entry name" value="P-loop_NTPase"/>
</dbReference>
<evidence type="ECO:0000313" key="3">
    <source>
        <dbReference type="EMBL" id="GIF55380.1"/>
    </source>
</evidence>
<dbReference type="Pfam" id="PF05729">
    <property type="entry name" value="NACHT"/>
    <property type="match status" value="1"/>
</dbReference>